<dbReference type="Proteomes" id="UP000581447">
    <property type="component" value="Unassembled WGS sequence"/>
</dbReference>
<dbReference type="InterPro" id="IPR038696">
    <property type="entry name" value="IalB_sf"/>
</dbReference>
<name>A0A840AW25_9SPHN</name>
<evidence type="ECO:0000256" key="2">
    <source>
        <dbReference type="SAM" id="SignalP"/>
    </source>
</evidence>
<organism evidence="3 4">
    <name type="scientific">Sphingorhabdus rigui</name>
    <dbReference type="NCBI Taxonomy" id="1282858"/>
    <lineage>
        <taxon>Bacteria</taxon>
        <taxon>Pseudomonadati</taxon>
        <taxon>Pseudomonadota</taxon>
        <taxon>Alphaproteobacteria</taxon>
        <taxon>Sphingomonadales</taxon>
        <taxon>Sphingomonadaceae</taxon>
        <taxon>Sphingorhabdus</taxon>
    </lineage>
</organism>
<evidence type="ECO:0000256" key="1">
    <source>
        <dbReference type="SAM" id="MobiDB-lite"/>
    </source>
</evidence>
<feature type="signal peptide" evidence="2">
    <location>
        <begin position="1"/>
        <end position="25"/>
    </location>
</feature>
<gene>
    <name evidence="3" type="ORF">GGR91_000003</name>
</gene>
<feature type="compositionally biased region" description="Low complexity" evidence="1">
    <location>
        <begin position="33"/>
        <end position="49"/>
    </location>
</feature>
<reference evidence="3 4" key="1">
    <citation type="submission" date="2020-08" db="EMBL/GenBank/DDBJ databases">
        <title>Genomic Encyclopedia of Type Strains, Phase IV (KMG-IV): sequencing the most valuable type-strain genomes for metagenomic binning, comparative biology and taxonomic classification.</title>
        <authorList>
            <person name="Goeker M."/>
        </authorList>
    </citation>
    <scope>NUCLEOTIDE SEQUENCE [LARGE SCALE GENOMIC DNA]</scope>
    <source>
        <strain evidence="3 4">DSM 29050</strain>
    </source>
</reference>
<sequence>MAKFVNTLSAAVIAVSLLGAAPAEAARAKKGDSPTAAAPASPATPATPAAAPVEWELKNTFGKWELLCNKGNATDCRAVQTQNYSDDTTKGRLLQALLATDQGRTFAVLTLPFGVDLRAGSVIKIDEGAEVKVAYTTCLPDGCQSVVELDESLQGQIIAGKVMKVGFRPWGGDDKTLVVEVPLDGAKDVLAAIKK</sequence>
<evidence type="ECO:0000313" key="3">
    <source>
        <dbReference type="EMBL" id="MBB3941781.1"/>
    </source>
</evidence>
<proteinExistence type="predicted"/>
<accession>A0A840AW25</accession>
<dbReference type="InterPro" id="IPR010642">
    <property type="entry name" value="Invasion_prot_B"/>
</dbReference>
<dbReference type="EMBL" id="JACIEA010000001">
    <property type="protein sequence ID" value="MBB3941781.1"/>
    <property type="molecule type" value="Genomic_DNA"/>
</dbReference>
<feature type="region of interest" description="Disordered" evidence="1">
    <location>
        <begin position="30"/>
        <end position="49"/>
    </location>
</feature>
<evidence type="ECO:0000313" key="4">
    <source>
        <dbReference type="Proteomes" id="UP000581447"/>
    </source>
</evidence>
<comment type="caution">
    <text evidence="3">The sequence shown here is derived from an EMBL/GenBank/DDBJ whole genome shotgun (WGS) entry which is preliminary data.</text>
</comment>
<keyword evidence="4" id="KW-1185">Reference proteome</keyword>
<keyword evidence="2" id="KW-0732">Signal</keyword>
<protein>
    <submittedName>
        <fullName evidence="3">Invasion protein IalB</fullName>
    </submittedName>
</protein>
<dbReference type="AlphaFoldDB" id="A0A840AW25"/>
<dbReference type="RefSeq" id="WP_183938866.1">
    <property type="nucleotide sequence ID" value="NZ_BAABBG010000004.1"/>
</dbReference>
<dbReference type="Gene3D" id="2.60.40.1880">
    <property type="entry name" value="Invasion associated locus B (IalB) protein"/>
    <property type="match status" value="1"/>
</dbReference>
<dbReference type="Pfam" id="PF06776">
    <property type="entry name" value="IalB"/>
    <property type="match status" value="1"/>
</dbReference>
<feature type="chain" id="PRO_5032310290" evidence="2">
    <location>
        <begin position="26"/>
        <end position="195"/>
    </location>
</feature>